<gene>
    <name evidence="1" type="ORF">VSH64_25080</name>
</gene>
<sequence length="44" mass="4837">MFSLIKQLFARDDREAGPKDDREAGPLADREAARTVEAAVGCFL</sequence>
<keyword evidence="2" id="KW-1185">Reference proteome</keyword>
<evidence type="ECO:0000313" key="1">
    <source>
        <dbReference type="EMBL" id="WSE26152.1"/>
    </source>
</evidence>
<proteinExistence type="predicted"/>
<organism evidence="1 2">
    <name type="scientific">Amycolatopsis rhabdoformis</name>
    <dbReference type="NCBI Taxonomy" id="1448059"/>
    <lineage>
        <taxon>Bacteria</taxon>
        <taxon>Bacillati</taxon>
        <taxon>Actinomycetota</taxon>
        <taxon>Actinomycetes</taxon>
        <taxon>Pseudonocardiales</taxon>
        <taxon>Pseudonocardiaceae</taxon>
        <taxon>Amycolatopsis</taxon>
    </lineage>
</organism>
<accession>A0ABZ1HUW6</accession>
<protein>
    <submittedName>
        <fullName evidence="1">Uncharacterized protein</fullName>
    </submittedName>
</protein>
<name>A0ABZ1HUW6_9PSEU</name>
<dbReference type="Proteomes" id="UP001330812">
    <property type="component" value="Chromosome"/>
</dbReference>
<reference evidence="1 2" key="1">
    <citation type="journal article" date="2015" name="Int. J. Syst. Evol. Microbiol.">
        <title>Amycolatopsis rhabdoformis sp. nov., an actinomycete isolated from a tropical forest soil.</title>
        <authorList>
            <person name="Souza W.R."/>
            <person name="Silva R.E."/>
            <person name="Goodfellow M."/>
            <person name="Busarakam K."/>
            <person name="Figueiro F.S."/>
            <person name="Ferreira D."/>
            <person name="Rodrigues-Filho E."/>
            <person name="Moraes L.A.B."/>
            <person name="Zucchi T.D."/>
        </authorList>
    </citation>
    <scope>NUCLEOTIDE SEQUENCE [LARGE SCALE GENOMIC DNA]</scope>
    <source>
        <strain evidence="1 2">NCIMB 14900</strain>
    </source>
</reference>
<dbReference type="EMBL" id="CP142149">
    <property type="protein sequence ID" value="WSE26152.1"/>
    <property type="molecule type" value="Genomic_DNA"/>
</dbReference>
<evidence type="ECO:0000313" key="2">
    <source>
        <dbReference type="Proteomes" id="UP001330812"/>
    </source>
</evidence>
<dbReference type="RefSeq" id="WP_326565120.1">
    <property type="nucleotide sequence ID" value="NZ_CP142149.1"/>
</dbReference>